<gene>
    <name evidence="2" type="ORF">L2749_21900</name>
</gene>
<dbReference type="RefSeq" id="WP_188927264.1">
    <property type="nucleotide sequence ID" value="NZ_BMQI01000108.1"/>
</dbReference>
<name>A0A9X1Z8I5_9GAMM</name>
<dbReference type="AlphaFoldDB" id="A0A9X1Z8I5"/>
<sequence>MGRRYRRRSHAGQIISDSAFIGSRLPWWGALLFGLVTFVLLYFIIPSWLEAKIAADAGSRIYPALEALFGRRIHIFEWLGIVCGLIGLFFCVRNYLVIEKGSVRERGIVVMLAKLLGRHID</sequence>
<protein>
    <submittedName>
        <fullName evidence="2">Uncharacterized protein</fullName>
    </submittedName>
</protein>
<keyword evidence="1" id="KW-0472">Membrane</keyword>
<evidence type="ECO:0000313" key="2">
    <source>
        <dbReference type="EMBL" id="MCL1107850.1"/>
    </source>
</evidence>
<accession>A0A9X1Z8I5</accession>
<organism evidence="2 3">
    <name type="scientific">Shewanella algicola</name>
    <dbReference type="NCBI Taxonomy" id="640633"/>
    <lineage>
        <taxon>Bacteria</taxon>
        <taxon>Pseudomonadati</taxon>
        <taxon>Pseudomonadota</taxon>
        <taxon>Gammaproteobacteria</taxon>
        <taxon>Alteromonadales</taxon>
        <taxon>Shewanellaceae</taxon>
        <taxon>Shewanella</taxon>
    </lineage>
</organism>
<proteinExistence type="predicted"/>
<feature type="transmembrane region" description="Helical" evidence="1">
    <location>
        <begin position="75"/>
        <end position="96"/>
    </location>
</feature>
<dbReference type="EMBL" id="JAKILJ010000104">
    <property type="protein sequence ID" value="MCL1107850.1"/>
    <property type="molecule type" value="Genomic_DNA"/>
</dbReference>
<evidence type="ECO:0000256" key="1">
    <source>
        <dbReference type="SAM" id="Phobius"/>
    </source>
</evidence>
<feature type="transmembrane region" description="Helical" evidence="1">
    <location>
        <begin position="25"/>
        <end position="45"/>
    </location>
</feature>
<keyword evidence="1" id="KW-0812">Transmembrane</keyword>
<evidence type="ECO:0000313" key="3">
    <source>
        <dbReference type="Proteomes" id="UP001139408"/>
    </source>
</evidence>
<dbReference type="Proteomes" id="UP001139408">
    <property type="component" value="Unassembled WGS sequence"/>
</dbReference>
<keyword evidence="3" id="KW-1185">Reference proteome</keyword>
<comment type="caution">
    <text evidence="2">The sequence shown here is derived from an EMBL/GenBank/DDBJ whole genome shotgun (WGS) entry which is preliminary data.</text>
</comment>
<reference evidence="2" key="1">
    <citation type="submission" date="2022-01" db="EMBL/GenBank/DDBJ databases">
        <title>Whole genome-based taxonomy of the Shewanellaceae.</title>
        <authorList>
            <person name="Martin-Rodriguez A.J."/>
        </authorList>
    </citation>
    <scope>NUCLEOTIDE SEQUENCE</scope>
    <source>
        <strain evidence="2">DSM 23803</strain>
    </source>
</reference>
<keyword evidence="1" id="KW-1133">Transmembrane helix</keyword>